<dbReference type="InterPro" id="IPR014710">
    <property type="entry name" value="RmlC-like_jellyroll"/>
</dbReference>
<dbReference type="InterPro" id="IPR010424">
    <property type="entry name" value="EutQ"/>
</dbReference>
<name>A0A1G8RX62_9BACI</name>
<reference evidence="1 2" key="1">
    <citation type="submission" date="2016-10" db="EMBL/GenBank/DDBJ databases">
        <authorList>
            <person name="de Groot N.N."/>
        </authorList>
    </citation>
    <scope>NUCLEOTIDE SEQUENCE [LARGE SCALE GENOMIC DNA]</scope>
    <source>
        <strain evidence="2">P4B,CCM 7963,CECT 7998,DSM 25260,IBRC-M 10614,KCTC 13821</strain>
    </source>
</reference>
<gene>
    <name evidence="1" type="ORF">SAMN05216352_1356</name>
</gene>
<dbReference type="Proteomes" id="UP000199017">
    <property type="component" value="Unassembled WGS sequence"/>
</dbReference>
<evidence type="ECO:0000313" key="2">
    <source>
        <dbReference type="Proteomes" id="UP000199017"/>
    </source>
</evidence>
<dbReference type="Gene3D" id="2.60.120.10">
    <property type="entry name" value="Jelly Rolls"/>
    <property type="match status" value="1"/>
</dbReference>
<dbReference type="Pfam" id="PF06249">
    <property type="entry name" value="EutQ"/>
    <property type="match status" value="1"/>
</dbReference>
<dbReference type="EMBL" id="FNDU01000035">
    <property type="protein sequence ID" value="SDJ21549.1"/>
    <property type="molecule type" value="Genomic_DNA"/>
</dbReference>
<accession>A0A1G8RX62</accession>
<dbReference type="STRING" id="930129.SAMN05216352_1356"/>
<protein>
    <submittedName>
        <fullName evidence="1">Ethanolamine utilisation protein EutQ</fullName>
    </submittedName>
</protein>
<dbReference type="AlphaFoldDB" id="A0A1G8RX62"/>
<dbReference type="SUPFAM" id="SSF51182">
    <property type="entry name" value="RmlC-like cupins"/>
    <property type="match status" value="1"/>
</dbReference>
<proteinExistence type="predicted"/>
<dbReference type="InterPro" id="IPR011051">
    <property type="entry name" value="RmlC_Cupin_sf"/>
</dbReference>
<organism evidence="1 2">
    <name type="scientific">Alteribacillus bidgolensis</name>
    <dbReference type="NCBI Taxonomy" id="930129"/>
    <lineage>
        <taxon>Bacteria</taxon>
        <taxon>Bacillati</taxon>
        <taxon>Bacillota</taxon>
        <taxon>Bacilli</taxon>
        <taxon>Bacillales</taxon>
        <taxon>Bacillaceae</taxon>
        <taxon>Alteribacillus</taxon>
    </lineage>
</organism>
<sequence length="137" mass="15347">MSEKMVTEQEFNYLSQKPGVQLIKAGTYAMKEISPMLDQPGLKSQIIDVPVCTNENAIQMGYFSMQPSEDLEYTYTFLEIKVIVNGKIVVRDDQGKKYVGEAGDVFIFSPETTVIFDGTSDGDAIYTAHRLPEPSFM</sequence>
<evidence type="ECO:0000313" key="1">
    <source>
        <dbReference type="EMBL" id="SDJ21549.1"/>
    </source>
</evidence>
<keyword evidence="2" id="KW-1185">Reference proteome</keyword>